<name>Q7UVR3_RHOBA</name>
<reference evidence="1 2" key="1">
    <citation type="journal article" date="2003" name="Proc. Natl. Acad. Sci. U.S.A.">
        <title>Complete genome sequence of the marine planctomycete Pirellula sp. strain 1.</title>
        <authorList>
            <person name="Gloeckner F.O."/>
            <person name="Kube M."/>
            <person name="Bauer M."/>
            <person name="Teeling H."/>
            <person name="Lombardot T."/>
            <person name="Ludwig W."/>
            <person name="Gade D."/>
            <person name="Beck A."/>
            <person name="Borzym K."/>
            <person name="Heitmann K."/>
            <person name="Rabus R."/>
            <person name="Schlesner H."/>
            <person name="Amann R."/>
            <person name="Reinhardt R."/>
        </authorList>
    </citation>
    <scope>NUCLEOTIDE SEQUENCE [LARGE SCALE GENOMIC DNA]</scope>
    <source>
        <strain evidence="2">DSM 10527 / NCIMB 13988 / SH1</strain>
    </source>
</reference>
<dbReference type="EnsemblBacteria" id="CAD72659">
    <property type="protein sequence ID" value="CAD72659"/>
    <property type="gene ID" value="RB2485"/>
</dbReference>
<dbReference type="eggNOG" id="COG0438">
    <property type="taxonomic scope" value="Bacteria"/>
</dbReference>
<dbReference type="Gene3D" id="3.40.50.2000">
    <property type="entry name" value="Glycogen Phosphorylase B"/>
    <property type="match status" value="2"/>
</dbReference>
<proteinExistence type="predicted"/>
<gene>
    <name evidence="1" type="ordered locus">RB2485</name>
</gene>
<dbReference type="PANTHER" id="PTHR12526:SF630">
    <property type="entry name" value="GLYCOSYLTRANSFERASE"/>
    <property type="match status" value="1"/>
</dbReference>
<dbReference type="CAZy" id="GT4">
    <property type="family name" value="Glycosyltransferase Family 4"/>
</dbReference>
<dbReference type="EC" id="2.4.1.-" evidence="1"/>
<keyword evidence="2" id="KW-1185">Reference proteome</keyword>
<keyword evidence="1" id="KW-0808">Transferase</keyword>
<dbReference type="Pfam" id="PF13692">
    <property type="entry name" value="Glyco_trans_1_4"/>
    <property type="match status" value="1"/>
</dbReference>
<accession>Q7UVR3</accession>
<dbReference type="GO" id="GO:0016757">
    <property type="term" value="F:glycosyltransferase activity"/>
    <property type="evidence" value="ECO:0007669"/>
    <property type="project" value="UniProtKB-KW"/>
</dbReference>
<dbReference type="InParanoid" id="Q7UVR3"/>
<dbReference type="CDD" id="cd03811">
    <property type="entry name" value="GT4_GT28_WabH-like"/>
    <property type="match status" value="1"/>
</dbReference>
<dbReference type="AlphaFoldDB" id="Q7UVR3"/>
<sequence>MFKLNSEQLIDVNTNKNIAEKPRLLHVLVGAGRGGVERDALVLMERLLTVRHDAFVLGPDGPMTSDWKDSGAVVHIARQTSRWPLQISPCLKKYLERLKANQRLPDAAIVWHGMPKLPQILHLLSAYGIRTAIHGGNPAIGLSRLTDWVYCMLHRLYPPKGELPNYICCSKHVADSFHRSRYLRRFPTEVVPNGIEWPQAPADVKSVRTDKPFTIGMTARLSRIKDHATLLQAFAELRESLAHNGSQKSVRLELIGDGDQRGVLVQLCEDLNLNDSVRFVGEVDDVYGAMAEWDLFAYATTKHEGLGNAVSEAMAFGLPCVLTDVGPIRDFFDLRPDGPSVRLVPPFDSTAMASSLSELITDQAARFRLALAGQDLARERFHPDHYSRAYAELLGLPTGA</sequence>
<evidence type="ECO:0000313" key="2">
    <source>
        <dbReference type="Proteomes" id="UP000001025"/>
    </source>
</evidence>
<dbReference type="PANTHER" id="PTHR12526">
    <property type="entry name" value="GLYCOSYLTRANSFERASE"/>
    <property type="match status" value="1"/>
</dbReference>
<dbReference type="OrthoDB" id="232381at2"/>
<dbReference type="KEGG" id="rba:RB2485"/>
<dbReference type="PATRIC" id="fig|243090.15.peg.1137"/>
<dbReference type="EMBL" id="BX294137">
    <property type="protein sequence ID" value="CAD72659.1"/>
    <property type="molecule type" value="Genomic_DNA"/>
</dbReference>
<keyword evidence="1" id="KW-0328">Glycosyltransferase</keyword>
<protein>
    <submittedName>
        <fullName evidence="1">Probable hexosyltransferase</fullName>
        <ecNumber evidence="1">2.4.1.-</ecNumber>
    </submittedName>
</protein>
<dbReference type="STRING" id="243090.RB2485"/>
<evidence type="ECO:0000313" key="1">
    <source>
        <dbReference type="EMBL" id="CAD72659.1"/>
    </source>
</evidence>
<dbReference type="SUPFAM" id="SSF53756">
    <property type="entry name" value="UDP-Glycosyltransferase/glycogen phosphorylase"/>
    <property type="match status" value="1"/>
</dbReference>
<dbReference type="Proteomes" id="UP000001025">
    <property type="component" value="Chromosome"/>
</dbReference>
<organism evidence="1 2">
    <name type="scientific">Rhodopirellula baltica (strain DSM 10527 / NCIMB 13988 / SH1)</name>
    <dbReference type="NCBI Taxonomy" id="243090"/>
    <lineage>
        <taxon>Bacteria</taxon>
        <taxon>Pseudomonadati</taxon>
        <taxon>Planctomycetota</taxon>
        <taxon>Planctomycetia</taxon>
        <taxon>Pirellulales</taxon>
        <taxon>Pirellulaceae</taxon>
        <taxon>Rhodopirellula</taxon>
    </lineage>
</organism>
<dbReference type="HOGENOM" id="CLU_009583_0_3_0"/>